<sequence>MSVPPIQSGYPVAGTVVDDEIGDPLSKKAEIKEFSEDSGPEDGYEGYGENPFKDEAVAEHWRQVYHDSQYECRHVFDPTLTWSEEEEKAIIRRLDWRVCLWACCMFFGLQVDRGNLVQAVSDNMLDDLGLDTNVFLISFLFAELPSQLISKKVGPDSFLIEGLITLTVGIASFFLMPASAVQTKTWFRPNGWFSDREVAIVVNRVLRDDPSKGDMHNRQALTPRRLWQTMKDYDLWPLYLLGLIIFIPQSPPSKYLTLIVKSLGFSTFNTNLLTIPSSIFHILTLLAITRLSDYLNEKTLVAMLQSVWTLPCVIALEWWPGMIDEKWGTFALVTVLLSYPYCHAILVAWTSKNSNNVGTRSVSAALYNMSVQLGNIIANFIYRDDDKPYYRRGNRNLFIINLLAIVLFLFTKAYYIWRNKQKDRIWNALSKEEQEHYIKNTRLQGSRRLDFRFSH</sequence>
<feature type="transmembrane region" description="Helical" evidence="7">
    <location>
        <begin position="158"/>
        <end position="178"/>
    </location>
</feature>
<accession>A0A0G2HTE2</accession>
<evidence type="ECO:0000256" key="1">
    <source>
        <dbReference type="ARBA" id="ARBA00004141"/>
    </source>
</evidence>
<dbReference type="PANTHER" id="PTHR43791:SF29">
    <property type="entry name" value="MAJOR FACILITATOR SUPERFAMILY (MFS) PROFILE DOMAIN-CONTAINING PROTEIN"/>
    <property type="match status" value="1"/>
</dbReference>
<reference evidence="8 9" key="2">
    <citation type="submission" date="2015-05" db="EMBL/GenBank/DDBJ databases">
        <authorList>
            <person name="Morales-Cruz A."/>
            <person name="Amrine K.C."/>
            <person name="Cantu D."/>
        </authorList>
    </citation>
    <scope>NUCLEOTIDE SEQUENCE [LARGE SCALE GENOMIC DNA]</scope>
    <source>
        <strain evidence="8">DA912</strain>
    </source>
</reference>
<keyword evidence="2" id="KW-0813">Transport</keyword>
<comment type="caution">
    <text evidence="8">The sequence shown here is derived from an EMBL/GenBank/DDBJ whole genome shotgun (WGS) entry which is preliminary data.</text>
</comment>
<dbReference type="GO" id="GO:0016020">
    <property type="term" value="C:membrane"/>
    <property type="evidence" value="ECO:0007669"/>
    <property type="project" value="UniProtKB-SubCell"/>
</dbReference>
<dbReference type="OrthoDB" id="1935484at2759"/>
<dbReference type="InterPro" id="IPR036259">
    <property type="entry name" value="MFS_trans_sf"/>
</dbReference>
<comment type="subcellular location">
    <subcellularLocation>
        <location evidence="1">Membrane</location>
        <topology evidence="1">Multi-pass membrane protein</topology>
    </subcellularLocation>
</comment>
<dbReference type="AlphaFoldDB" id="A0A0G2HTE2"/>
<dbReference type="PANTHER" id="PTHR43791">
    <property type="entry name" value="PERMEASE-RELATED"/>
    <property type="match status" value="1"/>
</dbReference>
<feature type="transmembrane region" description="Helical" evidence="7">
    <location>
        <begin position="300"/>
        <end position="321"/>
    </location>
</feature>
<organism evidence="8 9">
    <name type="scientific">Diaporthe ampelina</name>
    <dbReference type="NCBI Taxonomy" id="1214573"/>
    <lineage>
        <taxon>Eukaryota</taxon>
        <taxon>Fungi</taxon>
        <taxon>Dikarya</taxon>
        <taxon>Ascomycota</taxon>
        <taxon>Pezizomycotina</taxon>
        <taxon>Sordariomycetes</taxon>
        <taxon>Sordariomycetidae</taxon>
        <taxon>Diaporthales</taxon>
        <taxon>Diaporthaceae</taxon>
        <taxon>Diaporthe</taxon>
    </lineage>
</organism>
<evidence type="ECO:0000256" key="6">
    <source>
        <dbReference type="SAM" id="MobiDB-lite"/>
    </source>
</evidence>
<feature type="transmembrane region" description="Helical" evidence="7">
    <location>
        <begin position="270"/>
        <end position="288"/>
    </location>
</feature>
<gene>
    <name evidence="8" type="ORF">UCDDA912_g08715</name>
</gene>
<name>A0A0G2HTE2_9PEZI</name>
<dbReference type="GO" id="GO:0022857">
    <property type="term" value="F:transmembrane transporter activity"/>
    <property type="evidence" value="ECO:0007669"/>
    <property type="project" value="TreeGrafter"/>
</dbReference>
<dbReference type="Proteomes" id="UP000034680">
    <property type="component" value="Unassembled WGS sequence"/>
</dbReference>
<feature type="transmembrane region" description="Helical" evidence="7">
    <location>
        <begin position="327"/>
        <end position="349"/>
    </location>
</feature>
<reference evidence="8 9" key="1">
    <citation type="submission" date="2015-05" db="EMBL/GenBank/DDBJ databases">
        <title>Distinctive expansion of gene families associated with plant cell wall degradation and secondary metabolism in the genomes of grapevine trunk pathogens.</title>
        <authorList>
            <person name="Lawrence D.P."/>
            <person name="Travadon R."/>
            <person name="Rolshausen P.E."/>
            <person name="Baumgartner K."/>
        </authorList>
    </citation>
    <scope>NUCLEOTIDE SEQUENCE [LARGE SCALE GENOMIC DNA]</scope>
    <source>
        <strain evidence="8">DA912</strain>
    </source>
</reference>
<dbReference type="FunFam" id="1.20.1250.20:FF:000247">
    <property type="entry name" value="MFS general substrate transporter"/>
    <property type="match status" value="1"/>
</dbReference>
<keyword evidence="5 7" id="KW-0472">Membrane</keyword>
<feature type="region of interest" description="Disordered" evidence="6">
    <location>
        <begin position="1"/>
        <end position="21"/>
    </location>
</feature>
<evidence type="ECO:0000313" key="9">
    <source>
        <dbReference type="Proteomes" id="UP000034680"/>
    </source>
</evidence>
<dbReference type="Gene3D" id="1.20.1250.20">
    <property type="entry name" value="MFS general substrate transporter like domains"/>
    <property type="match status" value="2"/>
</dbReference>
<evidence type="ECO:0000256" key="2">
    <source>
        <dbReference type="ARBA" id="ARBA00022448"/>
    </source>
</evidence>
<feature type="transmembrane region" description="Helical" evidence="7">
    <location>
        <begin position="361"/>
        <end position="382"/>
    </location>
</feature>
<protein>
    <submittedName>
        <fullName evidence="8">Putative allantoate permease</fullName>
    </submittedName>
</protein>
<keyword evidence="3 7" id="KW-0812">Transmembrane</keyword>
<evidence type="ECO:0000256" key="4">
    <source>
        <dbReference type="ARBA" id="ARBA00022989"/>
    </source>
</evidence>
<proteinExistence type="predicted"/>
<evidence type="ECO:0000256" key="5">
    <source>
        <dbReference type="ARBA" id="ARBA00023136"/>
    </source>
</evidence>
<dbReference type="SUPFAM" id="SSF103473">
    <property type="entry name" value="MFS general substrate transporter"/>
    <property type="match status" value="1"/>
</dbReference>
<evidence type="ECO:0000313" key="8">
    <source>
        <dbReference type="EMBL" id="KKY31370.1"/>
    </source>
</evidence>
<dbReference type="EMBL" id="LCUC01000393">
    <property type="protein sequence ID" value="KKY31370.1"/>
    <property type="molecule type" value="Genomic_DNA"/>
</dbReference>
<keyword evidence="4 7" id="KW-1133">Transmembrane helix</keyword>
<evidence type="ECO:0000256" key="7">
    <source>
        <dbReference type="SAM" id="Phobius"/>
    </source>
</evidence>
<evidence type="ECO:0000256" key="3">
    <source>
        <dbReference type="ARBA" id="ARBA00022692"/>
    </source>
</evidence>
<feature type="transmembrane region" description="Helical" evidence="7">
    <location>
        <begin position="233"/>
        <end position="250"/>
    </location>
</feature>
<feature type="transmembrane region" description="Helical" evidence="7">
    <location>
        <begin position="397"/>
        <end position="417"/>
    </location>
</feature>
<keyword evidence="9" id="KW-1185">Reference proteome</keyword>